<dbReference type="EMBL" id="KN840471">
    <property type="protein sequence ID" value="KIP08995.1"/>
    <property type="molecule type" value="Genomic_DNA"/>
</dbReference>
<evidence type="ECO:0000256" key="2">
    <source>
        <dbReference type="SAM" id="Phobius"/>
    </source>
</evidence>
<evidence type="ECO:0000256" key="1">
    <source>
        <dbReference type="SAM" id="MobiDB-lite"/>
    </source>
</evidence>
<dbReference type="OrthoDB" id="5570013at2759"/>
<evidence type="ECO:0000313" key="3">
    <source>
        <dbReference type="EMBL" id="KIP08995.1"/>
    </source>
</evidence>
<protein>
    <submittedName>
        <fullName evidence="3">Uncharacterized protein</fullName>
    </submittedName>
</protein>
<feature type="region of interest" description="Disordered" evidence="1">
    <location>
        <begin position="1"/>
        <end position="55"/>
    </location>
</feature>
<gene>
    <name evidence="3" type="ORF">PHLGIDRAFT_126598</name>
</gene>
<keyword evidence="2" id="KW-0472">Membrane</keyword>
<evidence type="ECO:0000313" key="4">
    <source>
        <dbReference type="Proteomes" id="UP000053257"/>
    </source>
</evidence>
<organism evidence="3 4">
    <name type="scientific">Phlebiopsis gigantea (strain 11061_1 CR5-6)</name>
    <name type="common">White-rot fungus</name>
    <name type="synonym">Peniophora gigantea</name>
    <dbReference type="NCBI Taxonomy" id="745531"/>
    <lineage>
        <taxon>Eukaryota</taxon>
        <taxon>Fungi</taxon>
        <taxon>Dikarya</taxon>
        <taxon>Basidiomycota</taxon>
        <taxon>Agaricomycotina</taxon>
        <taxon>Agaricomycetes</taxon>
        <taxon>Polyporales</taxon>
        <taxon>Phanerochaetaceae</taxon>
        <taxon>Phlebiopsis</taxon>
    </lineage>
</organism>
<keyword evidence="4" id="KW-1185">Reference proteome</keyword>
<dbReference type="HOGENOM" id="CLU_037980_2_0_1"/>
<keyword evidence="2" id="KW-1133">Transmembrane helix</keyword>
<sequence length="488" mass="54100">MILPEDRPESPSKLPQLAETVESVQDAPPAYPGHEAGSSRIAAGPPPINERQPLNQQEQPIYVPVYVKPDADATRRAKRRFFKAFFIAFFIYIVFWALVKSIFDIAFGPSLGNRYEHEDAVTAQPRPPDGKILSCIKGADHWADHDGHLMTTFKLDRWSDKLYLFSRGMHLTGDVAITLDESVHQPDAVMVDVIARSHTSDWLHAVQVCSLERKKGEQGVGLFSPTRWRSQYRLPELEFGVVIRVPMLKSTEPFLISSLETDLPNFSHHIGDLGDQVLFRNLSLKSTNSHVSAQSVTVTNAQVITTNSRIVGDFRASESLELVTSNDLINVTATMTHINPDSSGPVLRMKTSNRQIISAVNLVSNLPTVRYRSGGSFNIEANTSNARLALDFPTAPVDSVVNVLARTSNMKATINMHPTWEGEFQVTTSNEMVAVYNSHPADPSGKGREKRVTAVGSWQKSEGVVLWDGTYMGSLRLHTSNAPVELYV</sequence>
<feature type="transmembrane region" description="Helical" evidence="2">
    <location>
        <begin position="81"/>
        <end position="99"/>
    </location>
</feature>
<dbReference type="AlphaFoldDB" id="A0A0C3SCP2"/>
<proteinExistence type="predicted"/>
<reference evidence="3 4" key="1">
    <citation type="journal article" date="2014" name="PLoS Genet.">
        <title>Analysis of the Phlebiopsis gigantea genome, transcriptome and secretome provides insight into its pioneer colonization strategies of wood.</title>
        <authorList>
            <person name="Hori C."/>
            <person name="Ishida T."/>
            <person name="Igarashi K."/>
            <person name="Samejima M."/>
            <person name="Suzuki H."/>
            <person name="Master E."/>
            <person name="Ferreira P."/>
            <person name="Ruiz-Duenas F.J."/>
            <person name="Held B."/>
            <person name="Canessa P."/>
            <person name="Larrondo L.F."/>
            <person name="Schmoll M."/>
            <person name="Druzhinina I.S."/>
            <person name="Kubicek C.P."/>
            <person name="Gaskell J.A."/>
            <person name="Kersten P."/>
            <person name="St John F."/>
            <person name="Glasner J."/>
            <person name="Sabat G."/>
            <person name="Splinter BonDurant S."/>
            <person name="Syed K."/>
            <person name="Yadav J."/>
            <person name="Mgbeahuruike A.C."/>
            <person name="Kovalchuk A."/>
            <person name="Asiegbu F.O."/>
            <person name="Lackner G."/>
            <person name="Hoffmeister D."/>
            <person name="Rencoret J."/>
            <person name="Gutierrez A."/>
            <person name="Sun H."/>
            <person name="Lindquist E."/>
            <person name="Barry K."/>
            <person name="Riley R."/>
            <person name="Grigoriev I.V."/>
            <person name="Henrissat B."/>
            <person name="Kues U."/>
            <person name="Berka R.M."/>
            <person name="Martinez A.T."/>
            <person name="Covert S.F."/>
            <person name="Blanchette R.A."/>
            <person name="Cullen D."/>
        </authorList>
    </citation>
    <scope>NUCLEOTIDE SEQUENCE [LARGE SCALE GENOMIC DNA]</scope>
    <source>
        <strain evidence="3 4">11061_1 CR5-6</strain>
    </source>
</reference>
<name>A0A0C3SCP2_PHLG1</name>
<feature type="compositionally biased region" description="Basic and acidic residues" evidence="1">
    <location>
        <begin position="1"/>
        <end position="10"/>
    </location>
</feature>
<keyword evidence="2" id="KW-0812">Transmembrane</keyword>
<dbReference type="STRING" id="745531.A0A0C3SCP2"/>
<dbReference type="Proteomes" id="UP000053257">
    <property type="component" value="Unassembled WGS sequence"/>
</dbReference>
<accession>A0A0C3SCP2</accession>